<feature type="region of interest" description="Disordered" evidence="1">
    <location>
        <begin position="47"/>
        <end position="75"/>
    </location>
</feature>
<gene>
    <name evidence="2" type="ORF">Acr_00g0044950</name>
</gene>
<evidence type="ECO:0000256" key="1">
    <source>
        <dbReference type="SAM" id="MobiDB-lite"/>
    </source>
</evidence>
<accession>A0A7J0DKT4</accession>
<evidence type="ECO:0000313" key="2">
    <source>
        <dbReference type="EMBL" id="GFS36262.1"/>
    </source>
</evidence>
<dbReference type="OrthoDB" id="1738167at2759"/>
<name>A0A7J0DKT4_9ERIC</name>
<feature type="compositionally biased region" description="Gly residues" evidence="1">
    <location>
        <begin position="49"/>
        <end position="62"/>
    </location>
</feature>
<evidence type="ECO:0000313" key="3">
    <source>
        <dbReference type="Proteomes" id="UP000585474"/>
    </source>
</evidence>
<dbReference type="AlphaFoldDB" id="A0A7J0DKT4"/>
<dbReference type="Proteomes" id="UP000585474">
    <property type="component" value="Unassembled WGS sequence"/>
</dbReference>
<organism evidence="2 3">
    <name type="scientific">Actinidia rufa</name>
    <dbReference type="NCBI Taxonomy" id="165716"/>
    <lineage>
        <taxon>Eukaryota</taxon>
        <taxon>Viridiplantae</taxon>
        <taxon>Streptophyta</taxon>
        <taxon>Embryophyta</taxon>
        <taxon>Tracheophyta</taxon>
        <taxon>Spermatophyta</taxon>
        <taxon>Magnoliopsida</taxon>
        <taxon>eudicotyledons</taxon>
        <taxon>Gunneridae</taxon>
        <taxon>Pentapetalae</taxon>
        <taxon>asterids</taxon>
        <taxon>Ericales</taxon>
        <taxon>Actinidiaceae</taxon>
        <taxon>Actinidia</taxon>
    </lineage>
</organism>
<dbReference type="EMBL" id="BJWL01000247">
    <property type="protein sequence ID" value="GFS36262.1"/>
    <property type="molecule type" value="Genomic_DNA"/>
</dbReference>
<keyword evidence="3" id="KW-1185">Reference proteome</keyword>
<protein>
    <submittedName>
        <fullName evidence="2">Uncharacterized protein</fullName>
    </submittedName>
</protein>
<comment type="caution">
    <text evidence="2">The sequence shown here is derived from an EMBL/GenBank/DDBJ whole genome shotgun (WGS) entry which is preliminary data.</text>
</comment>
<sequence length="134" mass="14703">MMLPPIPSEWSAFVFVPQSKRRRQLTHRDSVPSVDITCWRLHGRPPTRGRGGCSGSARGRGGNSRAHHSIVVKPPSSGSESMPLFTFEIELICSMLSRLNTFVGASSSFAHSDNFARSGNSLLVNVFMSHSTFL</sequence>
<proteinExistence type="predicted"/>
<reference evidence="3" key="1">
    <citation type="submission" date="2019-07" db="EMBL/GenBank/DDBJ databases">
        <title>De Novo Assembly of kiwifruit Actinidia rufa.</title>
        <authorList>
            <person name="Sugita-Konishi S."/>
            <person name="Sato K."/>
            <person name="Mori E."/>
            <person name="Abe Y."/>
            <person name="Kisaki G."/>
            <person name="Hamano K."/>
            <person name="Suezawa K."/>
            <person name="Otani M."/>
            <person name="Fukuda T."/>
            <person name="Manabe T."/>
            <person name="Gomi K."/>
            <person name="Tabuchi M."/>
            <person name="Akimitsu K."/>
            <person name="Kataoka I."/>
        </authorList>
    </citation>
    <scope>NUCLEOTIDE SEQUENCE [LARGE SCALE GENOMIC DNA]</scope>
    <source>
        <strain evidence="3">cv. Fuchu</strain>
    </source>
</reference>